<evidence type="ECO:0000256" key="1">
    <source>
        <dbReference type="SAM" id="MobiDB-lite"/>
    </source>
</evidence>
<dbReference type="AlphaFoldDB" id="A0AA38LQT7"/>
<reference evidence="2 3" key="1">
    <citation type="journal article" date="2021" name="Nat. Plants">
        <title>The Taxus genome provides insights into paclitaxel biosynthesis.</title>
        <authorList>
            <person name="Xiong X."/>
            <person name="Gou J."/>
            <person name="Liao Q."/>
            <person name="Li Y."/>
            <person name="Zhou Q."/>
            <person name="Bi G."/>
            <person name="Li C."/>
            <person name="Du R."/>
            <person name="Wang X."/>
            <person name="Sun T."/>
            <person name="Guo L."/>
            <person name="Liang H."/>
            <person name="Lu P."/>
            <person name="Wu Y."/>
            <person name="Zhang Z."/>
            <person name="Ro D.K."/>
            <person name="Shang Y."/>
            <person name="Huang S."/>
            <person name="Yan J."/>
        </authorList>
    </citation>
    <scope>NUCLEOTIDE SEQUENCE [LARGE SCALE GENOMIC DNA]</scope>
    <source>
        <strain evidence="2">Ta-2019</strain>
    </source>
</reference>
<keyword evidence="3" id="KW-1185">Reference proteome</keyword>
<feature type="compositionally biased region" description="Gly residues" evidence="1">
    <location>
        <begin position="30"/>
        <end position="42"/>
    </location>
</feature>
<organism evidence="2 3">
    <name type="scientific">Taxus chinensis</name>
    <name type="common">Chinese yew</name>
    <name type="synonym">Taxus wallichiana var. chinensis</name>
    <dbReference type="NCBI Taxonomy" id="29808"/>
    <lineage>
        <taxon>Eukaryota</taxon>
        <taxon>Viridiplantae</taxon>
        <taxon>Streptophyta</taxon>
        <taxon>Embryophyta</taxon>
        <taxon>Tracheophyta</taxon>
        <taxon>Spermatophyta</taxon>
        <taxon>Pinopsida</taxon>
        <taxon>Pinidae</taxon>
        <taxon>Conifers II</taxon>
        <taxon>Cupressales</taxon>
        <taxon>Taxaceae</taxon>
        <taxon>Taxus</taxon>
    </lineage>
</organism>
<feature type="region of interest" description="Disordered" evidence="1">
    <location>
        <begin position="24"/>
        <end position="49"/>
    </location>
</feature>
<feature type="non-terminal residue" evidence="2">
    <location>
        <position position="1"/>
    </location>
</feature>
<protein>
    <submittedName>
        <fullName evidence="2">Uncharacterized protein</fullName>
    </submittedName>
</protein>
<proteinExistence type="predicted"/>
<evidence type="ECO:0000313" key="3">
    <source>
        <dbReference type="Proteomes" id="UP000824469"/>
    </source>
</evidence>
<dbReference type="Proteomes" id="UP000824469">
    <property type="component" value="Unassembled WGS sequence"/>
</dbReference>
<name>A0AA38LQT7_TAXCH</name>
<evidence type="ECO:0000313" key="2">
    <source>
        <dbReference type="EMBL" id="KAH9330052.1"/>
    </source>
</evidence>
<accession>A0AA38LQT7</accession>
<sequence>GWERGSVEEWGECGARGCAVVEGAQTSVGEGEGGGVCGGGRMGTAKEKP</sequence>
<gene>
    <name evidence="2" type="ORF">KI387_002160</name>
</gene>
<comment type="caution">
    <text evidence="2">The sequence shown here is derived from an EMBL/GenBank/DDBJ whole genome shotgun (WGS) entry which is preliminary data.</text>
</comment>
<dbReference type="EMBL" id="JAHRHJ020000001">
    <property type="protein sequence ID" value="KAH9330052.1"/>
    <property type="molecule type" value="Genomic_DNA"/>
</dbReference>